<dbReference type="EMBL" id="CP045483">
    <property type="protein sequence ID" value="QGR19041.1"/>
    <property type="molecule type" value="Genomic_DNA"/>
</dbReference>
<dbReference type="PIRSF" id="PIRSF000484">
    <property type="entry name" value="NAPRT"/>
    <property type="match status" value="1"/>
</dbReference>
<gene>
    <name evidence="11" type="ORF">D1868_02955</name>
</gene>
<dbReference type="InterPro" id="IPR037128">
    <property type="entry name" value="Quinolinate_PRibosylTase_N_sf"/>
</dbReference>
<keyword evidence="3" id="KW-0597">Phosphoprotein</keyword>
<dbReference type="NCBIfam" id="NF006415">
    <property type="entry name" value="PRK08662.1"/>
    <property type="match status" value="1"/>
</dbReference>
<dbReference type="Gene3D" id="3.90.1170.20">
    <property type="entry name" value="Quinolinate phosphoribosyl transferase, N-terminal domain"/>
    <property type="match status" value="1"/>
</dbReference>
<dbReference type="AlphaFoldDB" id="A0A650CMG2"/>
<dbReference type="Pfam" id="PF02749">
    <property type="entry name" value="QRPTase_N"/>
    <property type="match status" value="1"/>
</dbReference>
<dbReference type="InterPro" id="IPR013785">
    <property type="entry name" value="Aldolase_TIM"/>
</dbReference>
<dbReference type="Pfam" id="PF17956">
    <property type="entry name" value="NAPRTase_C"/>
    <property type="match status" value="1"/>
</dbReference>
<comment type="pathway">
    <text evidence="1">Cofactor biosynthesis; NAD(+) biosynthesis; nicotinate D-ribonucleotide from nicotinate: step 1/1.</text>
</comment>
<evidence type="ECO:0000313" key="11">
    <source>
        <dbReference type="EMBL" id="QGR19041.1"/>
    </source>
</evidence>
<keyword evidence="5" id="KW-0662">Pyridine nucleotide biosynthesis</keyword>
<dbReference type="InterPro" id="IPR007229">
    <property type="entry name" value="Nic_PRibTrfase-Fam"/>
</dbReference>
<keyword evidence="12" id="KW-1185">Reference proteome</keyword>
<evidence type="ECO:0000259" key="9">
    <source>
        <dbReference type="Pfam" id="PF02749"/>
    </source>
</evidence>
<dbReference type="Proteomes" id="UP000423396">
    <property type="component" value="Chromosome"/>
</dbReference>
<reference evidence="11 12" key="1">
    <citation type="submission" date="2019-10" db="EMBL/GenBank/DDBJ databases">
        <title>Genome Sequences from Six Type Strain Members of the Archaeal Family Sulfolobaceae: Acidianus ambivalens, Acidianus infernus, Metallosphaera prunae, Stygiolobus azoricus, Sulfolobus metallicus, and Sulfurisphaera ohwakuensis.</title>
        <authorList>
            <person name="Counts J.A."/>
            <person name="Kelly R.M."/>
        </authorList>
    </citation>
    <scope>NUCLEOTIDE SEQUENCE [LARGE SCALE GENOMIC DNA]</scope>
    <source>
        <strain evidence="11 12">FC6</strain>
    </source>
</reference>
<evidence type="ECO:0000256" key="2">
    <source>
        <dbReference type="ARBA" id="ARBA00013236"/>
    </source>
</evidence>
<comment type="catalytic activity">
    <reaction evidence="7">
        <text>5-phospho-alpha-D-ribose 1-diphosphate + nicotinate + ATP + H2O = nicotinate beta-D-ribonucleotide + ADP + phosphate + diphosphate</text>
        <dbReference type="Rhea" id="RHEA:36163"/>
        <dbReference type="ChEBI" id="CHEBI:15377"/>
        <dbReference type="ChEBI" id="CHEBI:30616"/>
        <dbReference type="ChEBI" id="CHEBI:32544"/>
        <dbReference type="ChEBI" id="CHEBI:33019"/>
        <dbReference type="ChEBI" id="CHEBI:43474"/>
        <dbReference type="ChEBI" id="CHEBI:57502"/>
        <dbReference type="ChEBI" id="CHEBI:58017"/>
        <dbReference type="ChEBI" id="CHEBI:456216"/>
        <dbReference type="EC" id="6.3.4.21"/>
    </reaction>
</comment>
<evidence type="ECO:0000256" key="7">
    <source>
        <dbReference type="ARBA" id="ARBA00048668"/>
    </source>
</evidence>
<dbReference type="GO" id="GO:0009435">
    <property type="term" value="P:NAD+ biosynthetic process"/>
    <property type="evidence" value="ECO:0007669"/>
    <property type="project" value="UniProtKB-UniPathway"/>
</dbReference>
<name>A0A650CMG2_9CREN</name>
<evidence type="ECO:0000313" key="12">
    <source>
        <dbReference type="Proteomes" id="UP000423396"/>
    </source>
</evidence>
<evidence type="ECO:0000256" key="5">
    <source>
        <dbReference type="ARBA" id="ARBA00022642"/>
    </source>
</evidence>
<organism evidence="11 12">
    <name type="scientific">Stygiolobus azoricus</name>
    <dbReference type="NCBI Taxonomy" id="41675"/>
    <lineage>
        <taxon>Archaea</taxon>
        <taxon>Thermoproteota</taxon>
        <taxon>Thermoprotei</taxon>
        <taxon>Sulfolobales</taxon>
        <taxon>Sulfolobaceae</taxon>
        <taxon>Stygiolobus</taxon>
    </lineage>
</organism>
<evidence type="ECO:0000259" key="8">
    <source>
        <dbReference type="Pfam" id="PF01729"/>
    </source>
</evidence>
<accession>A0A650CMG2</accession>
<feature type="domain" description="Quinolinate phosphoribosyl transferase C-terminal" evidence="8">
    <location>
        <begin position="115"/>
        <end position="302"/>
    </location>
</feature>
<dbReference type="EC" id="6.3.4.21" evidence="2"/>
<evidence type="ECO:0000256" key="4">
    <source>
        <dbReference type="ARBA" id="ARBA00022598"/>
    </source>
</evidence>
<dbReference type="SUPFAM" id="SSF54675">
    <property type="entry name" value="Nicotinate/Quinolinate PRTase N-terminal domain-like"/>
    <property type="match status" value="1"/>
</dbReference>
<dbReference type="InterPro" id="IPR022412">
    <property type="entry name" value="Quinolinate_PRibosylTrfase_N"/>
</dbReference>
<dbReference type="InterPro" id="IPR041619">
    <property type="entry name" value="NAPRTase_C"/>
</dbReference>
<keyword evidence="11" id="KW-0328">Glycosyltransferase</keyword>
<dbReference type="GeneID" id="42797997"/>
<evidence type="ECO:0000256" key="6">
    <source>
        <dbReference type="ARBA" id="ARBA00022679"/>
    </source>
</evidence>
<dbReference type="Gene3D" id="3.20.20.70">
    <property type="entry name" value="Aldolase class I"/>
    <property type="match status" value="1"/>
</dbReference>
<dbReference type="PANTHER" id="PTHR43202:SF1">
    <property type="entry name" value="NICOTINATE PHOSPHORIBOSYLTRANSFERASE"/>
    <property type="match status" value="1"/>
</dbReference>
<dbReference type="InterPro" id="IPR002638">
    <property type="entry name" value="Quinolinate_PRibosylTrfase_C"/>
</dbReference>
<sequence length="389" mass="43692">MRFYIANEASILKGEITDVYFDRTIRTLEHLGLKEVKVRMEIHSYGLPKDYKWAVFTGLEEVLNLLEGKDVTVYAMPEGTLFKEIEPVMIIEGNYLDFGVYETAFLGILRHYSSISTKAARIKRLALDKTVLFFGLRALHPAIAPMVDRAAYIGGCDGVSGAFNEKTIGVKPSGTMPHALMLSVGDNVKAWKAFDEAMPPDVARIMLVDTFEDERTEALKAAQLLKDKLYGIRLDTPSSRRGNFRKIIQEVRWTLNIHGFTNVKIYVSGGIDEDDIIQLRDVVDGFGVGTSIATPSEGVDFSADIVEKFENGKWIPFTKRGKWPGAKQVYRCGDTPDTDVITLLDVQPPRPECKPLLKKVMERGKIITDLPSAKEIREYVLEQLKKLPN</sequence>
<dbReference type="InterPro" id="IPR035809">
    <property type="entry name" value="NAPRTase_arc-type"/>
</dbReference>
<proteinExistence type="predicted"/>
<feature type="domain" description="Nicotinate phosphoribosyltransferase C-terminal" evidence="10">
    <location>
        <begin position="352"/>
        <end position="388"/>
    </location>
</feature>
<keyword evidence="6 11" id="KW-0808">Transferase</keyword>
<evidence type="ECO:0000256" key="3">
    <source>
        <dbReference type="ARBA" id="ARBA00022553"/>
    </source>
</evidence>
<protein>
    <recommendedName>
        <fullName evidence="2">nicotinate phosphoribosyltransferase</fullName>
        <ecNumber evidence="2">6.3.4.21</ecNumber>
    </recommendedName>
</protein>
<evidence type="ECO:0000256" key="1">
    <source>
        <dbReference type="ARBA" id="ARBA00004952"/>
    </source>
</evidence>
<keyword evidence="4 11" id="KW-0436">Ligase</keyword>
<dbReference type="PANTHER" id="PTHR43202">
    <property type="entry name" value="NICOTINATE-NUCLEOTIDE PYROPHOSPHORYLASE"/>
    <property type="match status" value="1"/>
</dbReference>
<evidence type="ECO:0000259" key="10">
    <source>
        <dbReference type="Pfam" id="PF17956"/>
    </source>
</evidence>
<dbReference type="GO" id="GO:0004514">
    <property type="term" value="F:nicotinate-nucleotide diphosphorylase (carboxylating) activity"/>
    <property type="evidence" value="ECO:0007669"/>
    <property type="project" value="InterPro"/>
</dbReference>
<dbReference type="CDD" id="cd01571">
    <property type="entry name" value="NAPRTase_B"/>
    <property type="match status" value="1"/>
</dbReference>
<dbReference type="GO" id="GO:0004516">
    <property type="term" value="F:nicotinate phosphoribosyltransferase activity"/>
    <property type="evidence" value="ECO:0007669"/>
    <property type="project" value="UniProtKB-EC"/>
</dbReference>
<dbReference type="OrthoDB" id="371831at2157"/>
<dbReference type="Pfam" id="PF01729">
    <property type="entry name" value="QRPTase_C"/>
    <property type="match status" value="1"/>
</dbReference>
<dbReference type="InterPro" id="IPR036068">
    <property type="entry name" value="Nicotinate_pribotase-like_C"/>
</dbReference>
<dbReference type="RefSeq" id="WP_156005400.1">
    <property type="nucleotide sequence ID" value="NZ_CP045483.1"/>
</dbReference>
<dbReference type="UniPathway" id="UPA00253">
    <property type="reaction ID" value="UER00457"/>
</dbReference>
<dbReference type="SUPFAM" id="SSF51690">
    <property type="entry name" value="Nicotinate/Quinolinate PRTase C-terminal domain-like"/>
    <property type="match status" value="1"/>
</dbReference>
<dbReference type="InterPro" id="IPR053190">
    <property type="entry name" value="NAPRTase-like"/>
</dbReference>
<dbReference type="KEGG" id="sazo:D1868_02955"/>
<feature type="domain" description="Quinolinate phosphoribosyl transferase N-terminal" evidence="9">
    <location>
        <begin position="18"/>
        <end position="113"/>
    </location>
</feature>